<dbReference type="OrthoDB" id="70211at2157"/>
<keyword evidence="3" id="KW-1185">Reference proteome</keyword>
<dbReference type="Proteomes" id="UP000681041">
    <property type="component" value="Chromosome"/>
</dbReference>
<feature type="transmembrane region" description="Helical" evidence="1">
    <location>
        <begin position="142"/>
        <end position="165"/>
    </location>
</feature>
<keyword evidence="1" id="KW-0472">Membrane</keyword>
<dbReference type="RefSeq" id="WP_211533686.1">
    <property type="nucleotide sequence ID" value="NZ_CP058560.1"/>
</dbReference>
<organism evidence="2 3">
    <name type="scientific">Methanobacterium alkalithermotolerans</name>
    <dbReference type="NCBI Taxonomy" id="2731220"/>
    <lineage>
        <taxon>Archaea</taxon>
        <taxon>Methanobacteriati</taxon>
        <taxon>Methanobacteriota</taxon>
        <taxon>Methanomada group</taxon>
        <taxon>Methanobacteria</taxon>
        <taxon>Methanobacteriales</taxon>
        <taxon>Methanobacteriaceae</taxon>
        <taxon>Methanobacterium</taxon>
    </lineage>
</organism>
<evidence type="ECO:0000313" key="3">
    <source>
        <dbReference type="Proteomes" id="UP000681041"/>
    </source>
</evidence>
<accession>A0A8T8K492</accession>
<name>A0A8T8K492_9EURY</name>
<proteinExistence type="predicted"/>
<gene>
    <name evidence="2" type="ORF">HYG87_02600</name>
</gene>
<reference evidence="2" key="1">
    <citation type="submission" date="2020-07" db="EMBL/GenBank/DDBJ databases">
        <title>Methanobacterium. sp. MethCan genome.</title>
        <authorList>
            <person name="Postec A."/>
            <person name="Quemeneur M."/>
        </authorList>
    </citation>
    <scope>NUCLEOTIDE SEQUENCE</scope>
    <source>
        <strain evidence="2">MethCAN</strain>
    </source>
</reference>
<evidence type="ECO:0000256" key="1">
    <source>
        <dbReference type="SAM" id="Phobius"/>
    </source>
</evidence>
<evidence type="ECO:0000313" key="2">
    <source>
        <dbReference type="EMBL" id="QUH22739.1"/>
    </source>
</evidence>
<protein>
    <submittedName>
        <fullName evidence="2">Uncharacterized protein</fullName>
    </submittedName>
</protein>
<dbReference type="AlphaFoldDB" id="A0A8T8K492"/>
<dbReference type="KEGG" id="meme:HYG87_02600"/>
<dbReference type="GeneID" id="64819619"/>
<sequence length="170" mass="18147">MKFKALGLCILIMATLSPVFAHGVHIATESDADIVIIADESTSALAKKVADEMGINAQVYKFTSAAQVNHELGHFVVDYNNKVLAVAYQETVEEFIANNPDTSSQVMVSGASEEDIKNALMELNGNSTSSEEESTTSAENGFLIPFFSGLLVGLIAGMGLGVFLVKRKNN</sequence>
<dbReference type="EMBL" id="CP058560">
    <property type="protein sequence ID" value="QUH22739.1"/>
    <property type="molecule type" value="Genomic_DNA"/>
</dbReference>
<keyword evidence="1" id="KW-0812">Transmembrane</keyword>
<keyword evidence="1" id="KW-1133">Transmembrane helix</keyword>